<evidence type="ECO:0000256" key="1">
    <source>
        <dbReference type="ARBA" id="ARBA00011738"/>
    </source>
</evidence>
<dbReference type="Proteomes" id="UP000579136">
    <property type="component" value="Unassembled WGS sequence"/>
</dbReference>
<comment type="subunit">
    <text evidence="1 8">Homodimer.</text>
</comment>
<dbReference type="SMART" id="SM00849">
    <property type="entry name" value="Lactamase_B"/>
    <property type="match status" value="1"/>
</dbReference>
<comment type="similarity">
    <text evidence="8">Belongs to the RNase Z family.</text>
</comment>
<keyword evidence="2 8" id="KW-0819">tRNA processing</keyword>
<dbReference type="CDD" id="cd07717">
    <property type="entry name" value="RNaseZ_ZiPD-like_MBL-fold"/>
    <property type="match status" value="1"/>
</dbReference>
<feature type="domain" description="Metallo-beta-lactamase" evidence="9">
    <location>
        <begin position="18"/>
        <end position="201"/>
    </location>
</feature>
<keyword evidence="6 8" id="KW-0378">Hydrolase</keyword>
<proteinExistence type="inferred from homology"/>
<evidence type="ECO:0000256" key="6">
    <source>
        <dbReference type="ARBA" id="ARBA00022801"/>
    </source>
</evidence>
<feature type="binding site" evidence="8">
    <location>
        <position position="211"/>
    </location>
    <ligand>
        <name>Zn(2+)</name>
        <dbReference type="ChEBI" id="CHEBI:29105"/>
        <label>2</label>
        <note>catalytic</note>
    </ligand>
</feature>
<dbReference type="InterPro" id="IPR036866">
    <property type="entry name" value="RibonucZ/Hydroxyglut_hydro"/>
</dbReference>
<dbReference type="EMBL" id="JACHHF010000007">
    <property type="protein sequence ID" value="MBB5176396.1"/>
    <property type="molecule type" value="Genomic_DNA"/>
</dbReference>
<dbReference type="PANTHER" id="PTHR46018:SF2">
    <property type="entry name" value="ZINC PHOSPHODIESTERASE ELAC PROTEIN 1"/>
    <property type="match status" value="1"/>
</dbReference>
<evidence type="ECO:0000256" key="5">
    <source>
        <dbReference type="ARBA" id="ARBA00022759"/>
    </source>
</evidence>
<sequence length="307" mass="35433">MYINILGSAAGLPSKTRKTQSIILDMVNEINEYFLIDVGEALQHQLLKTSIKPSKINHVFITHLHGDHIYGLPGFLSSRAHQGGEGKPLTVYGPKGLKEWLDITFSVSETTLNYPVDFIEISDGDQFKVKNVDITLKKLNHNIDSFLYIFKEENQKGALNVDKLKSEGIQPGPIYSEIKESETFMYNNKVYFTKDFLGPEIKGRKIAIHGDTRPVEDINYLNLINHSDCIIHEATFLDYEYEKANDYYHSEIHKVLDIQKDLNVKKYIFTHISNRYEEDFLRQFINNLPNDILIAHDFLKVEIPRKI</sequence>
<feature type="binding site" evidence="8">
    <location>
        <position position="211"/>
    </location>
    <ligand>
        <name>Zn(2+)</name>
        <dbReference type="ChEBI" id="CHEBI:29105"/>
        <label>1</label>
        <note>catalytic</note>
    </ligand>
</feature>
<keyword evidence="7 8" id="KW-0862">Zinc</keyword>
<dbReference type="HAMAP" id="MF_01818">
    <property type="entry name" value="RNase_Z_BN"/>
    <property type="match status" value="1"/>
</dbReference>
<dbReference type="NCBIfam" id="TIGR02651">
    <property type="entry name" value="RNase_Z"/>
    <property type="match status" value="1"/>
</dbReference>
<dbReference type="EC" id="3.1.26.11" evidence="8"/>
<dbReference type="GO" id="GO:0042781">
    <property type="term" value="F:3'-tRNA processing endoribonuclease activity"/>
    <property type="evidence" value="ECO:0007669"/>
    <property type="project" value="UniProtKB-UniRule"/>
</dbReference>
<dbReference type="Pfam" id="PF23023">
    <property type="entry name" value="Anti-Pycsar_Apyc1"/>
    <property type="match status" value="1"/>
</dbReference>
<reference evidence="10 11" key="1">
    <citation type="submission" date="2020-08" db="EMBL/GenBank/DDBJ databases">
        <title>Genomic Encyclopedia of Type Strains, Phase IV (KMG-IV): sequencing the most valuable type-strain genomes for metagenomic binning, comparative biology and taxonomic classification.</title>
        <authorList>
            <person name="Goeker M."/>
        </authorList>
    </citation>
    <scope>NUCLEOTIDE SEQUENCE [LARGE SCALE GENOMIC DNA]</scope>
    <source>
        <strain evidence="10 11">DSM 19163</strain>
    </source>
</reference>
<feature type="binding site" evidence="8">
    <location>
        <position position="141"/>
    </location>
    <ligand>
        <name>Zn(2+)</name>
        <dbReference type="ChEBI" id="CHEBI:29105"/>
        <label>1</label>
        <note>catalytic</note>
    </ligand>
</feature>
<dbReference type="NCBIfam" id="NF000801">
    <property type="entry name" value="PRK00055.1-3"/>
    <property type="match status" value="1"/>
</dbReference>
<feature type="binding site" evidence="8">
    <location>
        <position position="63"/>
    </location>
    <ligand>
        <name>Zn(2+)</name>
        <dbReference type="ChEBI" id="CHEBI:29105"/>
        <label>1</label>
        <note>catalytic</note>
    </ligand>
</feature>
<feature type="active site" description="Proton acceptor" evidence="8">
    <location>
        <position position="67"/>
    </location>
</feature>
<comment type="catalytic activity">
    <reaction evidence="8">
        <text>Endonucleolytic cleavage of RNA, removing extra 3' nucleotides from tRNA precursor, generating 3' termini of tRNAs. A 3'-hydroxy group is left at the tRNA terminus and a 5'-phosphoryl group is left at the trailer molecule.</text>
        <dbReference type="EC" id="3.1.26.11"/>
    </reaction>
</comment>
<keyword evidence="5 8" id="KW-0255">Endonuclease</keyword>
<name>A0A9Q2HFY7_9STAP</name>
<feature type="binding site" evidence="8">
    <location>
        <position position="68"/>
    </location>
    <ligand>
        <name>Zn(2+)</name>
        <dbReference type="ChEBI" id="CHEBI:29105"/>
        <label>2</label>
        <note>catalytic</note>
    </ligand>
</feature>
<feature type="binding site" evidence="8">
    <location>
        <position position="271"/>
    </location>
    <ligand>
        <name>Zn(2+)</name>
        <dbReference type="ChEBI" id="CHEBI:29105"/>
        <label>2</label>
        <note>catalytic</note>
    </ligand>
</feature>
<dbReference type="RefSeq" id="WP_183674815.1">
    <property type="nucleotide sequence ID" value="NZ_CBCRYX010000008.1"/>
</dbReference>
<dbReference type="GO" id="GO:0008270">
    <property type="term" value="F:zinc ion binding"/>
    <property type="evidence" value="ECO:0007669"/>
    <property type="project" value="UniProtKB-UniRule"/>
</dbReference>
<keyword evidence="3 8" id="KW-0540">Nuclease</keyword>
<keyword evidence="4 8" id="KW-0479">Metal-binding</keyword>
<evidence type="ECO:0000313" key="10">
    <source>
        <dbReference type="EMBL" id="MBB5176396.1"/>
    </source>
</evidence>
<dbReference type="AlphaFoldDB" id="A0A9Q2HFY7"/>
<evidence type="ECO:0000256" key="2">
    <source>
        <dbReference type="ARBA" id="ARBA00022694"/>
    </source>
</evidence>
<comment type="caution">
    <text evidence="10">The sequence shown here is derived from an EMBL/GenBank/DDBJ whole genome shotgun (WGS) entry which is preliminary data.</text>
</comment>
<evidence type="ECO:0000256" key="4">
    <source>
        <dbReference type="ARBA" id="ARBA00022723"/>
    </source>
</evidence>
<dbReference type="Gene3D" id="3.60.15.10">
    <property type="entry name" value="Ribonuclease Z/Hydroxyacylglutathione hydrolase-like"/>
    <property type="match status" value="1"/>
</dbReference>
<dbReference type="SUPFAM" id="SSF56281">
    <property type="entry name" value="Metallo-hydrolase/oxidoreductase"/>
    <property type="match status" value="1"/>
</dbReference>
<feature type="binding site" evidence="8">
    <location>
        <position position="67"/>
    </location>
    <ligand>
        <name>Zn(2+)</name>
        <dbReference type="ChEBI" id="CHEBI:29105"/>
        <label>2</label>
        <note>catalytic</note>
    </ligand>
</feature>
<dbReference type="PANTHER" id="PTHR46018">
    <property type="entry name" value="ZINC PHOSPHODIESTERASE ELAC PROTEIN 1"/>
    <property type="match status" value="1"/>
</dbReference>
<gene>
    <name evidence="8" type="primary">rnz</name>
    <name evidence="10" type="ORF">HNQ45_001284</name>
</gene>
<dbReference type="InterPro" id="IPR001279">
    <property type="entry name" value="Metallo-B-lactamas"/>
</dbReference>
<evidence type="ECO:0000256" key="8">
    <source>
        <dbReference type="HAMAP-Rule" id="MF_01818"/>
    </source>
</evidence>
<keyword evidence="11" id="KW-1185">Reference proteome</keyword>
<evidence type="ECO:0000256" key="7">
    <source>
        <dbReference type="ARBA" id="ARBA00022833"/>
    </source>
</evidence>
<protein>
    <recommendedName>
        <fullName evidence="8">Ribonuclease Z</fullName>
        <shortName evidence="8">RNase Z</shortName>
        <ecNumber evidence="8">3.1.26.11</ecNumber>
    </recommendedName>
    <alternativeName>
        <fullName evidence="8">tRNA 3 endonuclease</fullName>
    </alternativeName>
    <alternativeName>
        <fullName evidence="8">tRNase Z</fullName>
    </alternativeName>
</protein>
<evidence type="ECO:0000259" key="9">
    <source>
        <dbReference type="SMART" id="SM00849"/>
    </source>
</evidence>
<comment type="function">
    <text evidence="8">Zinc phosphodiesterase, which displays some tRNA 3'-processing endonuclease activity. Probably involved in tRNA maturation, by removing a 3'-trailer from precursor tRNA.</text>
</comment>
<evidence type="ECO:0000256" key="3">
    <source>
        <dbReference type="ARBA" id="ARBA00022722"/>
    </source>
</evidence>
<accession>A0A9Q2HFY7</accession>
<feature type="binding site" evidence="8">
    <location>
        <position position="65"/>
    </location>
    <ligand>
        <name>Zn(2+)</name>
        <dbReference type="ChEBI" id="CHEBI:29105"/>
        <label>1</label>
        <note>catalytic</note>
    </ligand>
</feature>
<evidence type="ECO:0000313" key="11">
    <source>
        <dbReference type="Proteomes" id="UP000579136"/>
    </source>
</evidence>
<organism evidence="10 11">
    <name type="scientific">Nosocomiicoccus ampullae</name>
    <dbReference type="NCBI Taxonomy" id="489910"/>
    <lineage>
        <taxon>Bacteria</taxon>
        <taxon>Bacillati</taxon>
        <taxon>Bacillota</taxon>
        <taxon>Bacilli</taxon>
        <taxon>Bacillales</taxon>
        <taxon>Staphylococcaceae</taxon>
        <taxon>Nosocomiicoccus</taxon>
    </lineage>
</organism>
<comment type="cofactor">
    <cofactor evidence="8">
        <name>Zn(2+)</name>
        <dbReference type="ChEBI" id="CHEBI:29105"/>
    </cofactor>
    <text evidence="8">Binds 2 Zn(2+) ions.</text>
</comment>
<dbReference type="InterPro" id="IPR013471">
    <property type="entry name" value="RNase_Z/BN"/>
</dbReference>